<gene>
    <name evidence="2" type="ORF">BHE90_011339</name>
</gene>
<name>A0A430LER4_9HYPO</name>
<comment type="caution">
    <text evidence="2">The sequence shown here is derived from an EMBL/GenBank/DDBJ whole genome shotgun (WGS) entry which is preliminary data.</text>
</comment>
<evidence type="ECO:0000256" key="1">
    <source>
        <dbReference type="SAM" id="MobiDB-lite"/>
    </source>
</evidence>
<organism evidence="2 3">
    <name type="scientific">Fusarium euwallaceae</name>
    <dbReference type="NCBI Taxonomy" id="1147111"/>
    <lineage>
        <taxon>Eukaryota</taxon>
        <taxon>Fungi</taxon>
        <taxon>Dikarya</taxon>
        <taxon>Ascomycota</taxon>
        <taxon>Pezizomycotina</taxon>
        <taxon>Sordariomycetes</taxon>
        <taxon>Hypocreomycetidae</taxon>
        <taxon>Hypocreales</taxon>
        <taxon>Nectriaceae</taxon>
        <taxon>Fusarium</taxon>
        <taxon>Fusarium solani species complex</taxon>
    </lineage>
</organism>
<keyword evidence="3" id="KW-1185">Reference proteome</keyword>
<dbReference type="Proteomes" id="UP000287124">
    <property type="component" value="Unassembled WGS sequence"/>
</dbReference>
<evidence type="ECO:0000313" key="3">
    <source>
        <dbReference type="Proteomes" id="UP000287124"/>
    </source>
</evidence>
<dbReference type="AlphaFoldDB" id="A0A430LER4"/>
<sequence>MVPRRLSARRGSEEARCAPSCAAGAPPTSSVAGNAQRHCIVMGHKGRHTQQVQGVVSIASHITRQLRPIRNSAVHALALPHFQVSGTSMRRHVSFFSCLAIPIAF</sequence>
<feature type="region of interest" description="Disordered" evidence="1">
    <location>
        <begin position="1"/>
        <end position="32"/>
    </location>
</feature>
<proteinExistence type="predicted"/>
<evidence type="ECO:0000313" key="2">
    <source>
        <dbReference type="EMBL" id="RTE74207.1"/>
    </source>
</evidence>
<reference evidence="2 3" key="1">
    <citation type="submission" date="2017-06" db="EMBL/GenBank/DDBJ databases">
        <title>Comparative genomic analysis of Ambrosia Fusariam Clade fungi.</title>
        <authorList>
            <person name="Stajich J.E."/>
            <person name="Carrillo J."/>
            <person name="Kijimoto T."/>
            <person name="Eskalen A."/>
            <person name="O'Donnell K."/>
            <person name="Kasson M."/>
        </authorList>
    </citation>
    <scope>NUCLEOTIDE SEQUENCE [LARGE SCALE GENOMIC DNA]</scope>
    <source>
        <strain evidence="2 3">UCR1854</strain>
    </source>
</reference>
<accession>A0A430LER4</accession>
<protein>
    <submittedName>
        <fullName evidence="2">Uncharacterized protein</fullName>
    </submittedName>
</protein>
<dbReference type="EMBL" id="MIKF01000230">
    <property type="protein sequence ID" value="RTE74207.1"/>
    <property type="molecule type" value="Genomic_DNA"/>
</dbReference>